<feature type="region of interest" description="Disordered" evidence="2">
    <location>
        <begin position="447"/>
        <end position="481"/>
    </location>
</feature>
<dbReference type="AlphaFoldDB" id="A0A8S2VZW6"/>
<organism evidence="4 5">
    <name type="scientific">Rotaria magnacalcarata</name>
    <dbReference type="NCBI Taxonomy" id="392030"/>
    <lineage>
        <taxon>Eukaryota</taxon>
        <taxon>Metazoa</taxon>
        <taxon>Spiralia</taxon>
        <taxon>Gnathifera</taxon>
        <taxon>Rotifera</taxon>
        <taxon>Eurotatoria</taxon>
        <taxon>Bdelloidea</taxon>
        <taxon>Philodinida</taxon>
        <taxon>Philodinidae</taxon>
        <taxon>Rotaria</taxon>
    </lineage>
</organism>
<reference evidence="4" key="1">
    <citation type="submission" date="2021-02" db="EMBL/GenBank/DDBJ databases">
        <authorList>
            <person name="Nowell W R."/>
        </authorList>
    </citation>
    <scope>NUCLEOTIDE SEQUENCE</scope>
</reference>
<dbReference type="GO" id="GO:0035097">
    <property type="term" value="C:histone methyltransferase complex"/>
    <property type="evidence" value="ECO:0007669"/>
    <property type="project" value="TreeGrafter"/>
</dbReference>
<dbReference type="InterPro" id="IPR059124">
    <property type="entry name" value="Kelch_HCF"/>
</dbReference>
<dbReference type="GO" id="GO:0003713">
    <property type="term" value="F:transcription coactivator activity"/>
    <property type="evidence" value="ECO:0007669"/>
    <property type="project" value="TreeGrafter"/>
</dbReference>
<accession>A0A8S2VZW6</accession>
<sequence>KDLSQWTQIVATGLAPQQRSLHSSVIIGHRMYIFGGWVPLISSDKNEQHTNEKEWKCTNTLAAVNLETNTWELLGQECLDENVPRARAGHCATSVNTRMYIWSGRDGYRKAWNNQVCCKDLWCLETASPGEPEKVQLLKAGIGNLEITWNPVPTADSYILQIQRFEAPIEQPPPTSLNPISLPLQSISASLFASKSPQSVLASLIPTFSNEQHPSNASVSAINDNDTTVDRCLSPSTLLNKSTSDLLSLAHLSSSQTSLASSTATVNSSALTTVSQSSNSTTNSTLLFQKPTSTNFVSHPTQTIRPAAGSNIQFLNATSNSGVRPIIFHQKSATTSTQPQLLTVMPAGVRVQQLTPVMRGSSTQPTTFVRLMSQTASGIRPATGQQQIIHLNTNKQQQPLVIKAITTPNRQQQQSIVLTTNTQQKPTLPQAQQQVLVLNQNTLNNNQGQPSKFTLSMGHIDQSNSINTNQSQPPSPTVDNSMQQLDGCDSIGIASQHCDTQTNVEYILESLHKHSSIITHDELIPQIDGTIDDQSLQNGLPSDVLRNSASPIQQQTTTINTNVQQSSSKL</sequence>
<evidence type="ECO:0000259" key="3">
    <source>
        <dbReference type="Pfam" id="PF13854"/>
    </source>
</evidence>
<dbReference type="Proteomes" id="UP000681720">
    <property type="component" value="Unassembled WGS sequence"/>
</dbReference>
<proteinExistence type="predicted"/>
<feature type="non-terminal residue" evidence="4">
    <location>
        <position position="1"/>
    </location>
</feature>
<comment type="caution">
    <text evidence="4">The sequence shown here is derived from an EMBL/GenBank/DDBJ whole genome shotgun (WGS) entry which is preliminary data.</text>
</comment>
<dbReference type="Gene3D" id="6.10.250.2590">
    <property type="match status" value="1"/>
</dbReference>
<name>A0A8S2VZW6_9BILA</name>
<evidence type="ECO:0000313" key="4">
    <source>
        <dbReference type="EMBL" id="CAF4424479.1"/>
    </source>
</evidence>
<evidence type="ECO:0000256" key="1">
    <source>
        <dbReference type="ARBA" id="ARBA00022737"/>
    </source>
</evidence>
<dbReference type="Gene3D" id="2.120.10.80">
    <property type="entry name" value="Kelch-type beta propeller"/>
    <property type="match status" value="1"/>
</dbReference>
<dbReference type="EMBL" id="CAJOBJ010062580">
    <property type="protein sequence ID" value="CAF4424479.1"/>
    <property type="molecule type" value="Genomic_DNA"/>
</dbReference>
<dbReference type="InterPro" id="IPR015915">
    <property type="entry name" value="Kelch-typ_b-propeller"/>
</dbReference>
<dbReference type="Pfam" id="PF13854">
    <property type="entry name" value="Kelch_HCF"/>
    <property type="match status" value="1"/>
</dbReference>
<dbReference type="GO" id="GO:0006338">
    <property type="term" value="P:chromatin remodeling"/>
    <property type="evidence" value="ECO:0007669"/>
    <property type="project" value="TreeGrafter"/>
</dbReference>
<dbReference type="PANTHER" id="PTHR46003:SF1">
    <property type="entry name" value="HOST CELL FACTOR"/>
    <property type="match status" value="1"/>
</dbReference>
<dbReference type="PANTHER" id="PTHR46003">
    <property type="entry name" value="HOST CELL FACTOR"/>
    <property type="match status" value="1"/>
</dbReference>
<evidence type="ECO:0000256" key="2">
    <source>
        <dbReference type="SAM" id="MobiDB-lite"/>
    </source>
</evidence>
<dbReference type="SUPFAM" id="SSF117281">
    <property type="entry name" value="Kelch motif"/>
    <property type="match status" value="1"/>
</dbReference>
<evidence type="ECO:0000313" key="5">
    <source>
        <dbReference type="Proteomes" id="UP000681720"/>
    </source>
</evidence>
<feature type="domain" description="Host cell factor Kelch-repeats" evidence="3">
    <location>
        <begin position="5"/>
        <end position="125"/>
    </location>
</feature>
<feature type="compositionally biased region" description="Polar residues" evidence="2">
    <location>
        <begin position="461"/>
        <end position="481"/>
    </location>
</feature>
<protein>
    <recommendedName>
        <fullName evidence="3">Host cell factor Kelch-repeats domain-containing protein</fullName>
    </recommendedName>
</protein>
<keyword evidence="1" id="KW-0677">Repeat</keyword>
<dbReference type="InterPro" id="IPR043536">
    <property type="entry name" value="HCF1/2"/>
</dbReference>
<gene>
    <name evidence="4" type="ORF">GIL414_LOCUS31246</name>
</gene>